<keyword evidence="1" id="KW-0812">Transmembrane</keyword>
<dbReference type="Proteomes" id="UP000237056">
    <property type="component" value="Unassembled WGS sequence"/>
</dbReference>
<gene>
    <name evidence="2" type="ORF">Q361_11144</name>
</gene>
<feature type="transmembrane region" description="Helical" evidence="1">
    <location>
        <begin position="6"/>
        <end position="25"/>
    </location>
</feature>
<keyword evidence="1" id="KW-0472">Membrane</keyword>
<comment type="caution">
    <text evidence="2">The sequence shown here is derived from an EMBL/GenBank/DDBJ whole genome shotgun (WGS) entry which is preliminary data.</text>
</comment>
<evidence type="ECO:0000313" key="3">
    <source>
        <dbReference type="Proteomes" id="UP000237056"/>
    </source>
</evidence>
<dbReference type="PANTHER" id="PTHR35792:SF2">
    <property type="entry name" value="GENERAL STRESS PROTEIN"/>
    <property type="match status" value="1"/>
</dbReference>
<dbReference type="InterPro" id="IPR024623">
    <property type="entry name" value="YtxH"/>
</dbReference>
<keyword evidence="3" id="KW-1185">Reference proteome</keyword>
<dbReference type="Pfam" id="PF12732">
    <property type="entry name" value="YtxH"/>
    <property type="match status" value="1"/>
</dbReference>
<evidence type="ECO:0000256" key="1">
    <source>
        <dbReference type="SAM" id="Phobius"/>
    </source>
</evidence>
<proteinExistence type="predicted"/>
<evidence type="ECO:0000313" key="2">
    <source>
        <dbReference type="EMBL" id="POS01333.1"/>
    </source>
</evidence>
<dbReference type="OrthoDB" id="676025at2"/>
<dbReference type="InterPro" id="IPR052928">
    <property type="entry name" value="Desiccation-related_membrane"/>
</dbReference>
<name>A0A2S4N7K1_9FLAO</name>
<organism evidence="2 3">
    <name type="scientific">Flavobacterium croceum DSM 17960</name>
    <dbReference type="NCBI Taxonomy" id="1121886"/>
    <lineage>
        <taxon>Bacteria</taxon>
        <taxon>Pseudomonadati</taxon>
        <taxon>Bacteroidota</taxon>
        <taxon>Flavobacteriia</taxon>
        <taxon>Flavobacteriales</taxon>
        <taxon>Flavobacteriaceae</taxon>
        <taxon>Flavobacterium</taxon>
    </lineage>
</organism>
<reference evidence="2 3" key="1">
    <citation type="submission" date="2018-01" db="EMBL/GenBank/DDBJ databases">
        <title>Genomic Encyclopedia of Type Strains, Phase I: the one thousand microbial genomes (KMG-I) project.</title>
        <authorList>
            <person name="Goeker M."/>
        </authorList>
    </citation>
    <scope>NUCLEOTIDE SEQUENCE [LARGE SCALE GENOMIC DNA]</scope>
    <source>
        <strain evidence="2 3">DSM 17960</strain>
    </source>
</reference>
<dbReference type="RefSeq" id="WP_103726440.1">
    <property type="nucleotide sequence ID" value="NZ_PQNY01000011.1"/>
</dbReference>
<dbReference type="EMBL" id="PQNY01000011">
    <property type="protein sequence ID" value="POS01333.1"/>
    <property type="molecule type" value="Genomic_DNA"/>
</dbReference>
<dbReference type="AlphaFoldDB" id="A0A2S4N7K1"/>
<protein>
    <submittedName>
        <fullName evidence="2">YtxH-like protein</fullName>
    </submittedName>
</protein>
<sequence length="90" mass="9720">MKSSNVILGFLGGMAVGAVLGVLLAPEKGSETRKKLKEQGEDLVNNLKSNFDDLASKVASKADELLSKENVAEEVEHNLENLKNINKNIL</sequence>
<keyword evidence="1" id="KW-1133">Transmembrane helix</keyword>
<dbReference type="PANTHER" id="PTHR35792">
    <property type="entry name" value="GENERAL STRESS PROTEIN"/>
    <property type="match status" value="1"/>
</dbReference>
<accession>A0A2S4N7K1</accession>